<evidence type="ECO:0000256" key="1">
    <source>
        <dbReference type="ARBA" id="ARBA00006734"/>
    </source>
</evidence>
<keyword evidence="3 6" id="KW-0808">Transferase</keyword>
<dbReference type="GO" id="GO:0005968">
    <property type="term" value="C:Rab-protein geranylgeranyltransferase complex"/>
    <property type="evidence" value="ECO:0007669"/>
    <property type="project" value="TreeGrafter"/>
</dbReference>
<evidence type="ECO:0000256" key="5">
    <source>
        <dbReference type="ARBA" id="ARBA00047658"/>
    </source>
</evidence>
<reference evidence="7" key="1">
    <citation type="submission" date="2023-03" db="EMBL/GenBank/DDBJ databases">
        <title>Mating type loci evolution in Malassezia.</title>
        <authorList>
            <person name="Coelho M.A."/>
        </authorList>
    </citation>
    <scope>NUCLEOTIDE SEQUENCE</scope>
    <source>
        <strain evidence="7">CBS 12830</strain>
    </source>
</reference>
<dbReference type="GO" id="GO:0097354">
    <property type="term" value="P:prenylation"/>
    <property type="evidence" value="ECO:0007669"/>
    <property type="project" value="UniProtKB-UniRule"/>
</dbReference>
<evidence type="ECO:0000313" key="7">
    <source>
        <dbReference type="EMBL" id="WFD22109.1"/>
    </source>
</evidence>
<evidence type="ECO:0000256" key="3">
    <source>
        <dbReference type="ARBA" id="ARBA00022679"/>
    </source>
</evidence>
<dbReference type="InterPro" id="IPR002088">
    <property type="entry name" value="Prenyl_trans_a"/>
</dbReference>
<dbReference type="PROSITE" id="PS51147">
    <property type="entry name" value="PFTA"/>
    <property type="match status" value="1"/>
</dbReference>
<dbReference type="GO" id="GO:0004663">
    <property type="term" value="F:Rab geranylgeranyltransferase activity"/>
    <property type="evidence" value="ECO:0007669"/>
    <property type="project" value="UniProtKB-UniRule"/>
</dbReference>
<evidence type="ECO:0000256" key="4">
    <source>
        <dbReference type="ARBA" id="ARBA00022737"/>
    </source>
</evidence>
<evidence type="ECO:0000313" key="8">
    <source>
        <dbReference type="Proteomes" id="UP001214415"/>
    </source>
</evidence>
<dbReference type="Gene3D" id="1.25.40.120">
    <property type="entry name" value="Protein prenylyltransferase"/>
    <property type="match status" value="2"/>
</dbReference>
<protein>
    <recommendedName>
        <fullName evidence="6">Geranylgeranyl transferase type-2 subunit alpha</fullName>
        <ecNumber evidence="6">2.5.1.60</ecNumber>
    </recommendedName>
    <alternativeName>
        <fullName evidence="6">Geranylgeranyl transferase type II subunit alpha</fullName>
    </alternativeName>
</protein>
<name>A0AAF0EBW8_9BASI</name>
<dbReference type="PANTHER" id="PTHR11129">
    <property type="entry name" value="PROTEIN FARNESYLTRANSFERASE ALPHA SUBUNIT/RAB GERANYLGERANYL TRANSFERASE ALPHA SUBUNIT"/>
    <property type="match status" value="1"/>
</dbReference>
<comment type="similarity">
    <text evidence="1 6">Belongs to the protein prenyltransferase subunit alpha family.</text>
</comment>
<dbReference type="EC" id="2.5.1.60" evidence="6"/>
<dbReference type="PANTHER" id="PTHR11129:SF2">
    <property type="entry name" value="GERANYLGERANYL TRANSFERASE TYPE-2 SUBUNIT ALPHA"/>
    <property type="match status" value="1"/>
</dbReference>
<evidence type="ECO:0000256" key="6">
    <source>
        <dbReference type="RuleBase" id="RU367120"/>
    </source>
</evidence>
<gene>
    <name evidence="7" type="primary">BET4</name>
    <name evidence="7" type="ORF">MEQU1_000771</name>
</gene>
<dbReference type="SUPFAM" id="SSF48439">
    <property type="entry name" value="Protein prenylyltransferase"/>
    <property type="match status" value="1"/>
</dbReference>
<comment type="function">
    <text evidence="6">Catalyzes the transfer of a geranyl-geranyl moiety from geranyl-geranyl pyrophosphate to cysteines occuring in specific C-terminal amino acid sequences.</text>
</comment>
<dbReference type="Pfam" id="PF01239">
    <property type="entry name" value="PPTA"/>
    <property type="match status" value="1"/>
</dbReference>
<comment type="catalytic activity">
    <reaction evidence="5 6">
        <text>geranylgeranyl diphosphate + L-cysteinyl-[protein] = S-geranylgeranyl-L-cysteinyl-[protein] + diphosphate</text>
        <dbReference type="Rhea" id="RHEA:21240"/>
        <dbReference type="Rhea" id="RHEA-COMP:10131"/>
        <dbReference type="Rhea" id="RHEA-COMP:11537"/>
        <dbReference type="ChEBI" id="CHEBI:29950"/>
        <dbReference type="ChEBI" id="CHEBI:33019"/>
        <dbReference type="ChEBI" id="CHEBI:57533"/>
        <dbReference type="ChEBI" id="CHEBI:86021"/>
        <dbReference type="EC" id="2.5.1.60"/>
    </reaction>
</comment>
<organism evidence="7 8">
    <name type="scientific">Malassezia equina</name>
    <dbReference type="NCBI Taxonomy" id="1381935"/>
    <lineage>
        <taxon>Eukaryota</taxon>
        <taxon>Fungi</taxon>
        <taxon>Dikarya</taxon>
        <taxon>Basidiomycota</taxon>
        <taxon>Ustilaginomycotina</taxon>
        <taxon>Malasseziomycetes</taxon>
        <taxon>Malasseziales</taxon>
        <taxon>Malasseziaceae</taxon>
        <taxon>Malassezia</taxon>
    </lineage>
</organism>
<keyword evidence="2 6" id="KW-0637">Prenyltransferase</keyword>
<sequence>MGWNYRRWILEELAAAITPDWDDQEARFPSSLSSSTMPDHVRKTQLELAENELRYTLRKIESNFSNFSAWHQRSKLLPCIWDAKRLDQKQRMMERDKDADRQTLEQQIQWIEELAELEPDSKLCADQLDAAAKATLDKQIKNLLERLSHIDPLRQRRYEDLLKPDHTY</sequence>
<keyword evidence="8" id="KW-1185">Reference proteome</keyword>
<keyword evidence="4" id="KW-0677">Repeat</keyword>
<proteinExistence type="inferred from homology"/>
<dbReference type="Proteomes" id="UP001214415">
    <property type="component" value="Chromosome 2"/>
</dbReference>
<dbReference type="EMBL" id="CP119901">
    <property type="protein sequence ID" value="WFD22109.1"/>
    <property type="molecule type" value="Genomic_DNA"/>
</dbReference>
<evidence type="ECO:0000256" key="2">
    <source>
        <dbReference type="ARBA" id="ARBA00022602"/>
    </source>
</evidence>
<accession>A0AAF0EBW8</accession>
<dbReference type="AlphaFoldDB" id="A0AAF0EBW8"/>